<protein>
    <recommendedName>
        <fullName evidence="5">RxLR effector protein</fullName>
    </recommendedName>
</protein>
<feature type="compositionally biased region" description="Polar residues" evidence="1">
    <location>
        <begin position="74"/>
        <end position="91"/>
    </location>
</feature>
<dbReference type="AlphaFoldDB" id="A0A3R7Y0P5"/>
<name>A0A3R7Y0P5_9STRA</name>
<proteinExistence type="predicted"/>
<sequence length="141" mass="15835">MRLPCVPILFAVAIRPVAVGAHAEPSDIVTSDGQFEVQRRLRVQERAHDKDDYERTSPLVEEIISSAEKIEPAITNSHPLESASDTSNTLKRPTDILESENRPTKIRKTMVNDFLAKANKEKSLTMPTKKGEKLKYPIIDL</sequence>
<evidence type="ECO:0000256" key="1">
    <source>
        <dbReference type="SAM" id="MobiDB-lite"/>
    </source>
</evidence>
<evidence type="ECO:0000313" key="4">
    <source>
        <dbReference type="Proteomes" id="UP000286097"/>
    </source>
</evidence>
<gene>
    <name evidence="3" type="ORF">DD237_008275</name>
</gene>
<keyword evidence="2" id="KW-0732">Signal</keyword>
<feature type="chain" id="PRO_5018548272" description="RxLR effector protein" evidence="2">
    <location>
        <begin position="24"/>
        <end position="141"/>
    </location>
</feature>
<dbReference type="EMBL" id="QKXF01000726">
    <property type="protein sequence ID" value="RQM09335.1"/>
    <property type="molecule type" value="Genomic_DNA"/>
</dbReference>
<accession>A0A3R7Y0P5</accession>
<dbReference type="Proteomes" id="UP000286097">
    <property type="component" value="Unassembled WGS sequence"/>
</dbReference>
<evidence type="ECO:0008006" key="5">
    <source>
        <dbReference type="Google" id="ProtNLM"/>
    </source>
</evidence>
<organism evidence="3 4">
    <name type="scientific">Peronospora effusa</name>
    <dbReference type="NCBI Taxonomy" id="542832"/>
    <lineage>
        <taxon>Eukaryota</taxon>
        <taxon>Sar</taxon>
        <taxon>Stramenopiles</taxon>
        <taxon>Oomycota</taxon>
        <taxon>Peronosporomycetes</taxon>
        <taxon>Peronosporales</taxon>
        <taxon>Peronosporaceae</taxon>
        <taxon>Peronospora</taxon>
    </lineage>
</organism>
<evidence type="ECO:0000256" key="2">
    <source>
        <dbReference type="SAM" id="SignalP"/>
    </source>
</evidence>
<evidence type="ECO:0000313" key="3">
    <source>
        <dbReference type="EMBL" id="RQM09335.1"/>
    </source>
</evidence>
<reference evidence="3 4" key="1">
    <citation type="submission" date="2018-06" db="EMBL/GenBank/DDBJ databases">
        <title>Comparative genomics of downy mildews reveals potential adaptations to biotrophy.</title>
        <authorList>
            <person name="Fletcher K."/>
            <person name="Klosterman S.J."/>
            <person name="Derevnina L."/>
            <person name="Martin F."/>
            <person name="Koike S."/>
            <person name="Reyes Chin-Wo S."/>
            <person name="Mou B."/>
            <person name="Michelmore R."/>
        </authorList>
    </citation>
    <scope>NUCLEOTIDE SEQUENCE [LARGE SCALE GENOMIC DNA]</scope>
    <source>
        <strain evidence="3 4">R13</strain>
    </source>
</reference>
<feature type="compositionally biased region" description="Basic and acidic residues" evidence="1">
    <location>
        <begin position="92"/>
        <end position="103"/>
    </location>
</feature>
<feature type="region of interest" description="Disordered" evidence="1">
    <location>
        <begin position="71"/>
        <end position="103"/>
    </location>
</feature>
<dbReference type="VEuPathDB" id="FungiDB:DD237_008275"/>
<comment type="caution">
    <text evidence="3">The sequence shown here is derived from an EMBL/GenBank/DDBJ whole genome shotgun (WGS) entry which is preliminary data.</text>
</comment>
<feature type="signal peptide" evidence="2">
    <location>
        <begin position="1"/>
        <end position="23"/>
    </location>
</feature>